<comment type="caution">
    <text evidence="5">The sequence shown here is derived from an EMBL/GenBank/DDBJ whole genome shotgun (WGS) entry which is preliminary data.</text>
</comment>
<gene>
    <name evidence="5" type="ORF">BGZ97_001874</name>
</gene>
<comment type="subcellular location">
    <subcellularLocation>
        <location evidence="1">Host cell</location>
    </subcellularLocation>
    <subcellularLocation>
        <location evidence="2">Secreted</location>
    </subcellularLocation>
</comment>
<accession>A0A9P6QZP7</accession>
<evidence type="ECO:0000256" key="2">
    <source>
        <dbReference type="ARBA" id="ARBA00004613"/>
    </source>
</evidence>
<dbReference type="Proteomes" id="UP000823405">
    <property type="component" value="Unassembled WGS sequence"/>
</dbReference>
<dbReference type="InterPro" id="IPR045379">
    <property type="entry name" value="Crinkler_N"/>
</dbReference>
<sequence length="125" mass="13991">MQAFPVLISSAETVGDLKDLVKAEQSPDFDAIVANKIKLWKVSIPDDGNVPILRDNQSVENQLRATSELFEVFKNELKEMKEMKGKADLPKDTIHILVERPPPGNAHTRAFHSNLIHSVTIVHNL</sequence>
<dbReference type="GO" id="GO:0005576">
    <property type="term" value="C:extracellular region"/>
    <property type="evidence" value="ECO:0007669"/>
    <property type="project" value="UniProtKB-SubCell"/>
</dbReference>
<dbReference type="Pfam" id="PF20147">
    <property type="entry name" value="Crinkler"/>
    <property type="match status" value="1"/>
</dbReference>
<keyword evidence="6" id="KW-1185">Reference proteome</keyword>
<keyword evidence="3" id="KW-0964">Secreted</keyword>
<organism evidence="5 6">
    <name type="scientific">Linnemannia gamsii</name>
    <dbReference type="NCBI Taxonomy" id="64522"/>
    <lineage>
        <taxon>Eukaryota</taxon>
        <taxon>Fungi</taxon>
        <taxon>Fungi incertae sedis</taxon>
        <taxon>Mucoromycota</taxon>
        <taxon>Mortierellomycotina</taxon>
        <taxon>Mortierellomycetes</taxon>
        <taxon>Mortierellales</taxon>
        <taxon>Mortierellaceae</taxon>
        <taxon>Linnemannia</taxon>
    </lineage>
</organism>
<feature type="domain" description="Crinkler effector protein N-terminal" evidence="4">
    <location>
        <begin position="2"/>
        <end position="99"/>
    </location>
</feature>
<evidence type="ECO:0000256" key="1">
    <source>
        <dbReference type="ARBA" id="ARBA00004340"/>
    </source>
</evidence>
<evidence type="ECO:0000313" key="5">
    <source>
        <dbReference type="EMBL" id="KAG0303489.1"/>
    </source>
</evidence>
<dbReference type="EMBL" id="JAAAIN010001399">
    <property type="protein sequence ID" value="KAG0303489.1"/>
    <property type="molecule type" value="Genomic_DNA"/>
</dbReference>
<protein>
    <recommendedName>
        <fullName evidence="4">Crinkler effector protein N-terminal domain-containing protein</fullName>
    </recommendedName>
</protein>
<reference evidence="5" key="1">
    <citation type="journal article" date="2020" name="Fungal Divers.">
        <title>Resolving the Mortierellaceae phylogeny through synthesis of multi-gene phylogenetics and phylogenomics.</title>
        <authorList>
            <person name="Vandepol N."/>
            <person name="Liber J."/>
            <person name="Desiro A."/>
            <person name="Na H."/>
            <person name="Kennedy M."/>
            <person name="Barry K."/>
            <person name="Grigoriev I.V."/>
            <person name="Miller A.N."/>
            <person name="O'Donnell K."/>
            <person name="Stajich J.E."/>
            <person name="Bonito G."/>
        </authorList>
    </citation>
    <scope>NUCLEOTIDE SEQUENCE</scope>
    <source>
        <strain evidence="5">NVP60</strain>
    </source>
</reference>
<dbReference type="GO" id="GO:0043657">
    <property type="term" value="C:host cell"/>
    <property type="evidence" value="ECO:0007669"/>
    <property type="project" value="UniProtKB-SubCell"/>
</dbReference>
<proteinExistence type="predicted"/>
<dbReference type="OrthoDB" id="2304312at2759"/>
<evidence type="ECO:0000256" key="3">
    <source>
        <dbReference type="ARBA" id="ARBA00022525"/>
    </source>
</evidence>
<evidence type="ECO:0000313" key="6">
    <source>
        <dbReference type="Proteomes" id="UP000823405"/>
    </source>
</evidence>
<name>A0A9P6QZP7_9FUNG</name>
<dbReference type="AlphaFoldDB" id="A0A9P6QZP7"/>
<evidence type="ECO:0000259" key="4">
    <source>
        <dbReference type="Pfam" id="PF20147"/>
    </source>
</evidence>